<dbReference type="Proteomes" id="UP000295632">
    <property type="component" value="Unassembled WGS sequence"/>
</dbReference>
<keyword evidence="1" id="KW-1133">Transmembrane helix</keyword>
<protein>
    <submittedName>
        <fullName evidence="2">Uncharacterized protein</fullName>
    </submittedName>
</protein>
<dbReference type="AlphaFoldDB" id="A0A4R6TZY3"/>
<reference evidence="2 3" key="1">
    <citation type="submission" date="2019-03" db="EMBL/GenBank/DDBJ databases">
        <title>Genomic Encyclopedia of Type Strains, Phase IV (KMG-IV): sequencing the most valuable type-strain genomes for metagenomic binning, comparative biology and taxonomic classification.</title>
        <authorList>
            <person name="Goeker M."/>
        </authorList>
    </citation>
    <scope>NUCLEOTIDE SEQUENCE [LARGE SCALE GENOMIC DNA]</scope>
    <source>
        <strain evidence="2 3">DSM 28697</strain>
    </source>
</reference>
<keyword evidence="1" id="KW-0812">Transmembrane</keyword>
<name>A0A4R6TZY3_9BACI</name>
<dbReference type="EMBL" id="SNYJ01000011">
    <property type="protein sequence ID" value="TDQ37953.1"/>
    <property type="molecule type" value="Genomic_DNA"/>
</dbReference>
<keyword evidence="3" id="KW-1185">Reference proteome</keyword>
<proteinExistence type="predicted"/>
<evidence type="ECO:0000313" key="3">
    <source>
        <dbReference type="Proteomes" id="UP000295632"/>
    </source>
</evidence>
<sequence length="85" mass="9774">MSVHKMLDIIKSLGLSVIEGVDFMKRHSRYRMPPWVRKCCFVLEACITPLVIFQLLRTLLFPTPLDILLLGLLIGLLLAFHLELL</sequence>
<gene>
    <name evidence="2" type="ORF">EV213_11131</name>
</gene>
<organism evidence="2 3">
    <name type="scientific">Aureibacillus halotolerans</name>
    <dbReference type="NCBI Taxonomy" id="1508390"/>
    <lineage>
        <taxon>Bacteria</taxon>
        <taxon>Bacillati</taxon>
        <taxon>Bacillota</taxon>
        <taxon>Bacilli</taxon>
        <taxon>Bacillales</taxon>
        <taxon>Bacillaceae</taxon>
        <taxon>Aureibacillus</taxon>
    </lineage>
</organism>
<feature type="transmembrane region" description="Helical" evidence="1">
    <location>
        <begin position="67"/>
        <end position="84"/>
    </location>
</feature>
<feature type="transmembrane region" description="Helical" evidence="1">
    <location>
        <begin position="35"/>
        <end position="55"/>
    </location>
</feature>
<evidence type="ECO:0000256" key="1">
    <source>
        <dbReference type="SAM" id="Phobius"/>
    </source>
</evidence>
<accession>A0A4R6TZY3</accession>
<evidence type="ECO:0000313" key="2">
    <source>
        <dbReference type="EMBL" id="TDQ37953.1"/>
    </source>
</evidence>
<keyword evidence="1" id="KW-0472">Membrane</keyword>
<comment type="caution">
    <text evidence="2">The sequence shown here is derived from an EMBL/GenBank/DDBJ whole genome shotgun (WGS) entry which is preliminary data.</text>
</comment>